<comment type="subcellular location">
    <subcellularLocation>
        <location evidence="1">Nucleus</location>
        <location evidence="1">Nuclear pore complex</location>
    </subcellularLocation>
</comment>
<dbReference type="EMBL" id="JAQQAF010000008">
    <property type="protein sequence ID" value="KAJ8466769.1"/>
    <property type="molecule type" value="Genomic_DNA"/>
</dbReference>
<evidence type="ECO:0000313" key="13">
    <source>
        <dbReference type="Proteomes" id="UP001222027"/>
    </source>
</evidence>
<evidence type="ECO:0000256" key="6">
    <source>
        <dbReference type="ARBA" id="ARBA00023010"/>
    </source>
</evidence>
<dbReference type="Gene3D" id="1.20.5.170">
    <property type="match status" value="1"/>
</dbReference>
<comment type="caution">
    <text evidence="12">The sequence shown here is derived from an EMBL/GenBank/DDBJ whole genome shotgun (WGS) entry which is preliminary data.</text>
</comment>
<evidence type="ECO:0000256" key="4">
    <source>
        <dbReference type="ARBA" id="ARBA00022816"/>
    </source>
</evidence>
<dbReference type="FunFam" id="1.20.5.170:FF:000040">
    <property type="entry name" value="Nuclear pore glycoprotein p62"/>
    <property type="match status" value="1"/>
</dbReference>
<evidence type="ECO:0000256" key="1">
    <source>
        <dbReference type="ARBA" id="ARBA00004567"/>
    </source>
</evidence>
<evidence type="ECO:0000256" key="5">
    <source>
        <dbReference type="ARBA" id="ARBA00022927"/>
    </source>
</evidence>
<dbReference type="PANTHER" id="PTHR12084">
    <property type="entry name" value="NUCLEAR PORE GLYCOPROTEIN P62-RELATED"/>
    <property type="match status" value="1"/>
</dbReference>
<keyword evidence="4" id="KW-0509">mRNA transport</keyword>
<sequence>MSASSATSATLSTMTSSPLQSTPSVLLFGSSTSASASVASSSAATSQPLTPSVQASSGGLITTTSATTLTPKLPSEIVGKTVEEIIKDWNAELQERTTKFRKQATAIAEWDRRILQNRNILIRLEAEVAKVVETQTNLERQLELIETHQQEIDKALESMEEEAEHIYKDERALLLEDEATSVRDSMYEQAEFIEREMQKMAEQVKSVIQTVNSSQGGDMDMVDCMTPLDVVVRILNNQLSTLMWIDEKANEFSDQIQKVANSGAAAERGLTASRFWLR</sequence>
<accession>A0AAV8Q5I0</accession>
<evidence type="ECO:0000256" key="10">
    <source>
        <dbReference type="SAM" id="MobiDB-lite"/>
    </source>
</evidence>
<keyword evidence="13" id="KW-1185">Reference proteome</keyword>
<dbReference type="GO" id="GO:0006405">
    <property type="term" value="P:RNA export from nucleus"/>
    <property type="evidence" value="ECO:0007669"/>
    <property type="project" value="TreeGrafter"/>
</dbReference>
<dbReference type="GO" id="GO:0005543">
    <property type="term" value="F:phospholipid binding"/>
    <property type="evidence" value="ECO:0007669"/>
    <property type="project" value="TreeGrafter"/>
</dbReference>
<keyword evidence="9" id="KW-0175">Coiled coil</keyword>
<comment type="similarity">
    <text evidence="2">Belongs to the nucleoporin NSP1/NUP62 family.</text>
</comment>
<name>A0AAV8Q5I0_ENSVE</name>
<dbReference type="InterPro" id="IPR026010">
    <property type="entry name" value="NSP1/NUP62"/>
</dbReference>
<proteinExistence type="inferred from homology"/>
<feature type="domain" description="Nucleoporin NSP1-like C-terminal" evidence="11">
    <location>
        <begin position="67"/>
        <end position="169"/>
    </location>
</feature>
<dbReference type="GO" id="GO:0017056">
    <property type="term" value="F:structural constituent of nuclear pore"/>
    <property type="evidence" value="ECO:0007669"/>
    <property type="project" value="InterPro"/>
</dbReference>
<reference evidence="12 13" key="1">
    <citation type="submission" date="2022-12" db="EMBL/GenBank/DDBJ databases">
        <title>Chromosome-scale assembly of the Ensete ventricosum genome.</title>
        <authorList>
            <person name="Dussert Y."/>
            <person name="Stocks J."/>
            <person name="Wendawek A."/>
            <person name="Woldeyes F."/>
            <person name="Nichols R.A."/>
            <person name="Borrell J.S."/>
        </authorList>
    </citation>
    <scope>NUCLEOTIDE SEQUENCE [LARGE SCALE GENOMIC DNA]</scope>
    <source>
        <strain evidence="13">cv. Maze</strain>
        <tissue evidence="12">Seeds</tissue>
    </source>
</reference>
<evidence type="ECO:0000256" key="2">
    <source>
        <dbReference type="ARBA" id="ARBA00005911"/>
    </source>
</evidence>
<dbReference type="InterPro" id="IPR007758">
    <property type="entry name" value="Nucleoporin_NSP1_C"/>
</dbReference>
<dbReference type="PANTHER" id="PTHR12084:SF0">
    <property type="entry name" value="NUCLEAR PORE GLYCOPROTEIN P62"/>
    <property type="match status" value="1"/>
</dbReference>
<keyword evidence="8" id="KW-0539">Nucleus</keyword>
<dbReference type="AlphaFoldDB" id="A0AAV8Q5I0"/>
<dbReference type="GO" id="GO:0044613">
    <property type="term" value="C:nuclear pore central transport channel"/>
    <property type="evidence" value="ECO:0007669"/>
    <property type="project" value="TreeGrafter"/>
</dbReference>
<evidence type="ECO:0000256" key="9">
    <source>
        <dbReference type="SAM" id="Coils"/>
    </source>
</evidence>
<protein>
    <recommendedName>
        <fullName evidence="11">Nucleoporin NSP1-like C-terminal domain-containing protein</fullName>
    </recommendedName>
</protein>
<keyword evidence="7" id="KW-0906">Nuclear pore complex</keyword>
<dbReference type="GO" id="GO:0051028">
    <property type="term" value="P:mRNA transport"/>
    <property type="evidence" value="ECO:0007669"/>
    <property type="project" value="UniProtKB-KW"/>
</dbReference>
<feature type="coiled-coil region" evidence="9">
    <location>
        <begin position="121"/>
        <end position="210"/>
    </location>
</feature>
<keyword evidence="5" id="KW-0653">Protein transport</keyword>
<keyword evidence="6" id="KW-0811">Translocation</keyword>
<gene>
    <name evidence="12" type="ORF">OPV22_029321</name>
</gene>
<dbReference type="GO" id="GO:0006606">
    <property type="term" value="P:protein import into nucleus"/>
    <property type="evidence" value="ECO:0007669"/>
    <property type="project" value="TreeGrafter"/>
</dbReference>
<keyword evidence="3" id="KW-0813">Transport</keyword>
<evidence type="ECO:0000259" key="11">
    <source>
        <dbReference type="Pfam" id="PF05064"/>
    </source>
</evidence>
<evidence type="ECO:0000313" key="12">
    <source>
        <dbReference type="EMBL" id="KAJ8466769.1"/>
    </source>
</evidence>
<dbReference type="Proteomes" id="UP001222027">
    <property type="component" value="Unassembled WGS sequence"/>
</dbReference>
<feature type="region of interest" description="Disordered" evidence="10">
    <location>
        <begin position="1"/>
        <end position="21"/>
    </location>
</feature>
<evidence type="ECO:0000256" key="7">
    <source>
        <dbReference type="ARBA" id="ARBA00023132"/>
    </source>
</evidence>
<feature type="compositionally biased region" description="Low complexity" evidence="10">
    <location>
        <begin position="1"/>
        <end position="17"/>
    </location>
</feature>
<evidence type="ECO:0000256" key="8">
    <source>
        <dbReference type="ARBA" id="ARBA00023242"/>
    </source>
</evidence>
<evidence type="ECO:0000256" key="3">
    <source>
        <dbReference type="ARBA" id="ARBA00022448"/>
    </source>
</evidence>
<dbReference type="Pfam" id="PF05064">
    <property type="entry name" value="Nsp1_C"/>
    <property type="match status" value="1"/>
</dbReference>
<organism evidence="12 13">
    <name type="scientific">Ensete ventricosum</name>
    <name type="common">Abyssinian banana</name>
    <name type="synonym">Musa ensete</name>
    <dbReference type="NCBI Taxonomy" id="4639"/>
    <lineage>
        <taxon>Eukaryota</taxon>
        <taxon>Viridiplantae</taxon>
        <taxon>Streptophyta</taxon>
        <taxon>Embryophyta</taxon>
        <taxon>Tracheophyta</taxon>
        <taxon>Spermatophyta</taxon>
        <taxon>Magnoliopsida</taxon>
        <taxon>Liliopsida</taxon>
        <taxon>Zingiberales</taxon>
        <taxon>Musaceae</taxon>
        <taxon>Ensete</taxon>
    </lineage>
</organism>